<dbReference type="Proteomes" id="UP000324974">
    <property type="component" value="Chromosome"/>
</dbReference>
<dbReference type="PANTHER" id="PTHR43384">
    <property type="entry name" value="SEPTUM SITE-DETERMINING PROTEIN MIND HOMOLOG, CHLOROPLASTIC-RELATED"/>
    <property type="match status" value="1"/>
</dbReference>
<evidence type="ECO:0000256" key="1">
    <source>
        <dbReference type="ARBA" id="ARBA00022741"/>
    </source>
</evidence>
<evidence type="ECO:0000313" key="3">
    <source>
        <dbReference type="EMBL" id="QEL21012.1"/>
    </source>
</evidence>
<organism evidence="3 4">
    <name type="scientific">Limnoglobus roseus</name>
    <dbReference type="NCBI Taxonomy" id="2598579"/>
    <lineage>
        <taxon>Bacteria</taxon>
        <taxon>Pseudomonadati</taxon>
        <taxon>Planctomycetota</taxon>
        <taxon>Planctomycetia</taxon>
        <taxon>Gemmatales</taxon>
        <taxon>Gemmataceae</taxon>
        <taxon>Limnoglobus</taxon>
    </lineage>
</organism>
<gene>
    <name evidence="3" type="ORF">PX52LOC_08141</name>
</gene>
<keyword evidence="1" id="KW-0547">Nucleotide-binding</keyword>
<dbReference type="Gene3D" id="3.40.50.300">
    <property type="entry name" value="P-loop containing nucleotide triphosphate hydrolases"/>
    <property type="match status" value="1"/>
</dbReference>
<dbReference type="PANTHER" id="PTHR43384:SF6">
    <property type="entry name" value="SEPTUM SITE-DETERMINING PROTEIN MIND HOMOLOG, CHLOROPLASTIC"/>
    <property type="match status" value="1"/>
</dbReference>
<keyword evidence="4" id="KW-1185">Reference proteome</keyword>
<proteinExistence type="predicted"/>
<dbReference type="AlphaFoldDB" id="A0A5C1ATT3"/>
<dbReference type="GO" id="GO:0016887">
    <property type="term" value="F:ATP hydrolysis activity"/>
    <property type="evidence" value="ECO:0007669"/>
    <property type="project" value="TreeGrafter"/>
</dbReference>
<evidence type="ECO:0000256" key="2">
    <source>
        <dbReference type="ARBA" id="ARBA00022840"/>
    </source>
</evidence>
<dbReference type="EMBL" id="CP042425">
    <property type="protein sequence ID" value="QEL21012.1"/>
    <property type="molecule type" value="Genomic_DNA"/>
</dbReference>
<reference evidence="4" key="1">
    <citation type="submission" date="2019-08" db="EMBL/GenBank/DDBJ databases">
        <title>Limnoglobus roseus gen. nov., sp. nov., a novel freshwater planctomycete with a giant genome from the family Gemmataceae.</title>
        <authorList>
            <person name="Kulichevskaya I.S."/>
            <person name="Naumoff D.G."/>
            <person name="Miroshnikov K."/>
            <person name="Ivanova A."/>
            <person name="Philippov D.A."/>
            <person name="Hakobyan A."/>
            <person name="Rijpstra I.C."/>
            <person name="Sinninghe Damste J.S."/>
            <person name="Liesack W."/>
            <person name="Dedysh S.N."/>
        </authorList>
    </citation>
    <scope>NUCLEOTIDE SEQUENCE [LARGE SCALE GENOMIC DNA]</scope>
    <source>
        <strain evidence="4">PX52</strain>
    </source>
</reference>
<evidence type="ECO:0000313" key="4">
    <source>
        <dbReference type="Proteomes" id="UP000324974"/>
    </source>
</evidence>
<dbReference type="InterPro" id="IPR050625">
    <property type="entry name" value="ParA/MinD_ATPase"/>
</dbReference>
<dbReference type="RefSeq" id="WP_149115256.1">
    <property type="nucleotide sequence ID" value="NZ_CP042425.1"/>
</dbReference>
<keyword evidence="2" id="KW-0067">ATP-binding</keyword>
<dbReference type="GO" id="GO:0009898">
    <property type="term" value="C:cytoplasmic side of plasma membrane"/>
    <property type="evidence" value="ECO:0007669"/>
    <property type="project" value="TreeGrafter"/>
</dbReference>
<protein>
    <submittedName>
        <fullName evidence="3">Pilus assembly protein CpaE</fullName>
    </submittedName>
</protein>
<dbReference type="KEGG" id="lrs:PX52LOC_08141"/>
<sequence length="435" mass="47289">MRVAIITPDQRNLAVGIVESHLRTCRGFERADVISPDRAESFCHKQPPELVIVLLADTHPELTLGLVRRLRELIAGQLLIAGPATDPKFILRAIQAGADLFLDRDELETELDAALAALRSRRAPAHRTGQLVAVLSAAGGCGASTVAVNLAALLAKEYRHCNLIDLNPGKADLAPLLDLKPQYTLADLCRNDVRLDRSMYEKLLARHSSGIDLLAAPRDFDQIGSVTPQGVAHAVAVARDSYTDVVADLEDCFHEEQFIVLEQATRILLVCRLDFLAIRNTRRILDFLTSRGIPADRVEIVVNHHGLPNELPLAEAEEAVGGKLTVFIPHDPATVGAASNMGQPMACTEPNSPVVQSIARIVGLESPTPPRVPTRVRVSNWFRNSVVPRLRSLVRRLKPAIPTPRSSAAPEELNEIHEPVNAPTVRAAGVRALSA</sequence>
<dbReference type="SUPFAM" id="SSF51412">
    <property type="entry name" value="Inosine monophosphate dehydrogenase (IMPDH)"/>
    <property type="match status" value="1"/>
</dbReference>
<dbReference type="InterPro" id="IPR027417">
    <property type="entry name" value="P-loop_NTPase"/>
</dbReference>
<dbReference type="SUPFAM" id="SSF52540">
    <property type="entry name" value="P-loop containing nucleoside triphosphate hydrolases"/>
    <property type="match status" value="1"/>
</dbReference>
<dbReference type="GO" id="GO:0005524">
    <property type="term" value="F:ATP binding"/>
    <property type="evidence" value="ECO:0007669"/>
    <property type="project" value="UniProtKB-KW"/>
</dbReference>
<name>A0A5C1ATT3_9BACT</name>
<accession>A0A5C1ATT3</accession>
<dbReference type="GO" id="GO:0051782">
    <property type="term" value="P:negative regulation of cell division"/>
    <property type="evidence" value="ECO:0007669"/>
    <property type="project" value="TreeGrafter"/>
</dbReference>
<dbReference type="GO" id="GO:0005829">
    <property type="term" value="C:cytosol"/>
    <property type="evidence" value="ECO:0007669"/>
    <property type="project" value="TreeGrafter"/>
</dbReference>
<dbReference type="OrthoDB" id="264766at2"/>